<dbReference type="Proteomes" id="UP000552883">
    <property type="component" value="Unassembled WGS sequence"/>
</dbReference>
<reference evidence="2 3" key="1">
    <citation type="submission" date="2020-08" db="EMBL/GenBank/DDBJ databases">
        <title>Sequencing the genomes of 1000 actinobacteria strains.</title>
        <authorList>
            <person name="Klenk H.-P."/>
        </authorList>
    </citation>
    <scope>NUCLEOTIDE SEQUENCE [LARGE SCALE GENOMIC DNA]</scope>
    <source>
        <strain evidence="2 3">DSM 23889</strain>
    </source>
</reference>
<evidence type="ECO:0000313" key="3">
    <source>
        <dbReference type="Proteomes" id="UP000552883"/>
    </source>
</evidence>
<proteinExistence type="predicted"/>
<feature type="transmembrane region" description="Helical" evidence="1">
    <location>
        <begin position="6"/>
        <end position="28"/>
    </location>
</feature>
<accession>A0A840XCE5</accession>
<keyword evidence="1" id="KW-0812">Transmembrane</keyword>
<name>A0A840XCE5_9MICO</name>
<dbReference type="EMBL" id="JACHBS010000001">
    <property type="protein sequence ID" value="MBB5618705.1"/>
    <property type="molecule type" value="Genomic_DNA"/>
</dbReference>
<evidence type="ECO:0000256" key="1">
    <source>
        <dbReference type="SAM" id="Phobius"/>
    </source>
</evidence>
<keyword evidence="1" id="KW-1133">Transmembrane helix</keyword>
<comment type="caution">
    <text evidence="2">The sequence shown here is derived from an EMBL/GenBank/DDBJ whole genome shotgun (WGS) entry which is preliminary data.</text>
</comment>
<dbReference type="RefSeq" id="WP_153981906.1">
    <property type="nucleotide sequence ID" value="NZ_BAAANZ010000003.1"/>
</dbReference>
<dbReference type="AlphaFoldDB" id="A0A840XCE5"/>
<sequence length="47" mass="5219">MNAGSVLRFILILFLIAVAIGMVVRLAHGVRQRWRDRRTRGDGGGRG</sequence>
<protein>
    <submittedName>
        <fullName evidence="2">Uncharacterized protein</fullName>
    </submittedName>
</protein>
<keyword evidence="3" id="KW-1185">Reference proteome</keyword>
<organism evidence="2 3">
    <name type="scientific">Microcella frigidaquae</name>
    <dbReference type="NCBI Taxonomy" id="424758"/>
    <lineage>
        <taxon>Bacteria</taxon>
        <taxon>Bacillati</taxon>
        <taxon>Actinomycetota</taxon>
        <taxon>Actinomycetes</taxon>
        <taxon>Micrococcales</taxon>
        <taxon>Microbacteriaceae</taxon>
        <taxon>Microcella</taxon>
    </lineage>
</organism>
<gene>
    <name evidence="2" type="ORF">BJ959_002201</name>
</gene>
<keyword evidence="1" id="KW-0472">Membrane</keyword>
<evidence type="ECO:0000313" key="2">
    <source>
        <dbReference type="EMBL" id="MBB5618705.1"/>
    </source>
</evidence>